<keyword evidence="3" id="KW-1185">Reference proteome</keyword>
<sequence>MAHSKRIQSLDSIRGILLLQMVLDHFSGPISHYLYQCFGFFSAAEGFFFLSGFVGMLAVISKTSRGENSCWMLRRASRIWIYHILSVLALALAAFFFFPKIRHFFSGLYEHPLGGSTLAATLIYTPEWLDVLPLYVILLAIGFFALPQIARGRLKQVWAISFLIWIFAQGPLRSTFLQFVPHWAYPGFFDFFAWQFIYFCGAAICALWKFQKSPLKTNGQILDCIFPICITLCVFLFLWRHDALPIPQPDEFWISKEHLGLLRFINFLAFVGIISFVIRHKPLWLDFSFCRILGRHSLEIYSVHTLLIYLWMATPAAIQYRSPFNMMAPILCCLLLIGIAQFLERQNKAGYKQAHADNAKS</sequence>
<evidence type="ECO:0000256" key="1">
    <source>
        <dbReference type="SAM" id="Phobius"/>
    </source>
</evidence>
<reference evidence="3" key="1">
    <citation type="submission" date="2016-11" db="EMBL/GenBank/DDBJ databases">
        <authorList>
            <person name="Varghese N."/>
            <person name="Submissions S."/>
        </authorList>
    </citation>
    <scope>NUCLEOTIDE SEQUENCE [LARGE SCALE GENOMIC DNA]</scope>
    <source>
        <strain evidence="3">UWOS</strain>
    </source>
</reference>
<dbReference type="EMBL" id="FRAW01000033">
    <property type="protein sequence ID" value="SHL07564.1"/>
    <property type="molecule type" value="Genomic_DNA"/>
</dbReference>
<dbReference type="PANTHER" id="PTHR38592:SF3">
    <property type="entry name" value="BLL4819 PROTEIN"/>
    <property type="match status" value="1"/>
</dbReference>
<proteinExistence type="predicted"/>
<dbReference type="RefSeq" id="WP_073305787.1">
    <property type="nucleotide sequence ID" value="NZ_FRAW01000033.1"/>
</dbReference>
<protein>
    <recommendedName>
        <fullName evidence="4">Peptidoglycan/LPS O-acetylase OafA/YrhL, contains acyltransferase and SGNH-hydrolase domains</fullName>
    </recommendedName>
</protein>
<name>A0A1M6XNN1_9BACT</name>
<keyword evidence="1" id="KW-1133">Transmembrane helix</keyword>
<gene>
    <name evidence="2" type="ORF">SAMN05720469_13311</name>
</gene>
<dbReference type="InterPro" id="IPR014550">
    <property type="entry name" value="UCP028704_OpgC"/>
</dbReference>
<organism evidence="2 3">
    <name type="scientific">Fibrobacter intestinalis</name>
    <dbReference type="NCBI Taxonomy" id="28122"/>
    <lineage>
        <taxon>Bacteria</taxon>
        <taxon>Pseudomonadati</taxon>
        <taxon>Fibrobacterota</taxon>
        <taxon>Fibrobacteria</taxon>
        <taxon>Fibrobacterales</taxon>
        <taxon>Fibrobacteraceae</taxon>
        <taxon>Fibrobacter</taxon>
    </lineage>
</organism>
<feature type="transmembrane region" description="Helical" evidence="1">
    <location>
        <begin position="324"/>
        <end position="343"/>
    </location>
</feature>
<evidence type="ECO:0000313" key="2">
    <source>
        <dbReference type="EMBL" id="SHL07564.1"/>
    </source>
</evidence>
<dbReference type="Proteomes" id="UP000184275">
    <property type="component" value="Unassembled WGS sequence"/>
</dbReference>
<keyword evidence="1" id="KW-0472">Membrane</keyword>
<dbReference type="AlphaFoldDB" id="A0A1M6XNN1"/>
<accession>A0A1M6XNN1</accession>
<dbReference type="PANTHER" id="PTHR38592">
    <property type="entry name" value="BLL4819 PROTEIN"/>
    <property type="match status" value="1"/>
</dbReference>
<feature type="transmembrane region" description="Helical" evidence="1">
    <location>
        <begin position="298"/>
        <end position="318"/>
    </location>
</feature>
<feature type="transmembrane region" description="Helical" evidence="1">
    <location>
        <begin position="259"/>
        <end position="278"/>
    </location>
</feature>
<feature type="transmembrane region" description="Helical" evidence="1">
    <location>
        <begin position="132"/>
        <end position="150"/>
    </location>
</feature>
<feature type="transmembrane region" description="Helical" evidence="1">
    <location>
        <begin position="220"/>
        <end position="239"/>
    </location>
</feature>
<feature type="transmembrane region" description="Helical" evidence="1">
    <location>
        <begin position="33"/>
        <end position="59"/>
    </location>
</feature>
<evidence type="ECO:0000313" key="3">
    <source>
        <dbReference type="Proteomes" id="UP000184275"/>
    </source>
</evidence>
<feature type="transmembrane region" description="Helical" evidence="1">
    <location>
        <begin position="79"/>
        <end position="98"/>
    </location>
</feature>
<feature type="transmembrane region" description="Helical" evidence="1">
    <location>
        <begin position="191"/>
        <end position="208"/>
    </location>
</feature>
<evidence type="ECO:0008006" key="4">
    <source>
        <dbReference type="Google" id="ProtNLM"/>
    </source>
</evidence>
<dbReference type="Pfam" id="PF10129">
    <property type="entry name" value="OpgC_C"/>
    <property type="match status" value="1"/>
</dbReference>
<feature type="transmembrane region" description="Helical" evidence="1">
    <location>
        <begin position="157"/>
        <end position="179"/>
    </location>
</feature>
<keyword evidence="1" id="KW-0812">Transmembrane</keyword>